<dbReference type="Pfam" id="PF04598">
    <property type="entry name" value="Gasdermin"/>
    <property type="match status" value="1"/>
</dbReference>
<name>A0A401PNV3_SCYTO</name>
<evidence type="ECO:0000259" key="12">
    <source>
        <dbReference type="Pfam" id="PF04598"/>
    </source>
</evidence>
<comment type="subcellular location">
    <subcellularLocation>
        <location evidence="2">Cell membrane</location>
        <topology evidence="2">Multi-pass membrane protein</topology>
    </subcellularLocation>
    <subcellularLocation>
        <location evidence="1">Cytoplasm</location>
    </subcellularLocation>
</comment>
<keyword evidence="5" id="KW-1003">Cell membrane</keyword>
<keyword evidence="8" id="KW-0812">Transmembrane</keyword>
<gene>
    <name evidence="14" type="ORF">scyTo_0003880</name>
</gene>
<dbReference type="GO" id="GO:0005886">
    <property type="term" value="C:plasma membrane"/>
    <property type="evidence" value="ECO:0007669"/>
    <property type="project" value="UniProtKB-SubCell"/>
</dbReference>
<evidence type="ECO:0000256" key="8">
    <source>
        <dbReference type="ARBA" id="ARBA00022692"/>
    </source>
</evidence>
<evidence type="ECO:0000256" key="1">
    <source>
        <dbReference type="ARBA" id="ARBA00004496"/>
    </source>
</evidence>
<dbReference type="STRING" id="75743.A0A401PNV3"/>
<evidence type="ECO:0000256" key="11">
    <source>
        <dbReference type="ARBA" id="ARBA00023288"/>
    </source>
</evidence>
<sequence length="591" mass="66217">MCGSLQHDLQVLELMEEENRTCAEKLLDLLGIREADPPGQPLTLTPHQNGIITTVNIFIESLNELNPDVLILLATSIEMKIISRQLMLRVGGGAADELGDGVVAETFKSECSWTVEGAQKCWSRRFFTTMFHKATRKIVKEIDPYGCTLIPVASPYYSDCYKPLNIIKKKKRAFFFMKDRYIPTPVTVADILEDGKDLDFVLESSSFSDYSASSRILASGEVGVSICDVDAGLHASVGTTSSMSAFKMIKRGISDKMLLEVTRDRKIDRGHSFVKQLYGDILFIISEVVETDRQCNLNSIFEARSGSEVPINIVKAKAGVAAKVQQELSFPGGTTIAFKVSKLEITRDNTLDVDWQEVLQSNMLAFVHERPEIPLTEINTMSKETSLLFLNTFLEILGNCDYLPVLETMLDQICGSLQPDLQVLERLEEENRACVEKLLDLLGIRKADPPGQPLTLTPHQNGIITTVNIFIESLNELNPDVLILLANSVEMKIISIQIKLFEKIEENFFLSSAPRMKMESIGEVQETEETLETLALQLSDEMFEITQRILEEFGLHLMRENGSITYKKHHGERNVFFSIFAALSILSALDK</sequence>
<dbReference type="InterPro" id="IPR040460">
    <property type="entry name" value="Gasdermin_pore"/>
</dbReference>
<protein>
    <recommendedName>
        <fullName evidence="16">Gasdermin pore forming domain-containing protein</fullName>
    </recommendedName>
</protein>
<keyword evidence="15" id="KW-1185">Reference proteome</keyword>
<dbReference type="Pfam" id="PF17708">
    <property type="entry name" value="Gasdermin_C"/>
    <property type="match status" value="1"/>
</dbReference>
<keyword evidence="7" id="KW-1210">Necrosis</keyword>
<keyword evidence="4" id="KW-1134">Transmembrane beta strand</keyword>
<evidence type="ECO:0000256" key="3">
    <source>
        <dbReference type="ARBA" id="ARBA00009279"/>
    </source>
</evidence>
<dbReference type="GO" id="GO:0005737">
    <property type="term" value="C:cytoplasm"/>
    <property type="evidence" value="ECO:0007669"/>
    <property type="project" value="UniProtKB-SubCell"/>
</dbReference>
<evidence type="ECO:0000256" key="10">
    <source>
        <dbReference type="ARBA" id="ARBA00023139"/>
    </source>
</evidence>
<evidence type="ECO:0000256" key="5">
    <source>
        <dbReference type="ARBA" id="ARBA00022475"/>
    </source>
</evidence>
<evidence type="ECO:0000259" key="13">
    <source>
        <dbReference type="Pfam" id="PF17708"/>
    </source>
</evidence>
<feature type="domain" description="Gasdermin pore forming" evidence="12">
    <location>
        <begin position="130"/>
        <end position="353"/>
    </location>
</feature>
<dbReference type="InterPro" id="IPR042377">
    <property type="entry name" value="GSDME"/>
</dbReference>
<dbReference type="PANTHER" id="PTHR15207:SF3">
    <property type="entry name" value="DEAFNESS, AUTOSOMAL DOMINANT 5-RELATED"/>
    <property type="match status" value="1"/>
</dbReference>
<evidence type="ECO:0000256" key="9">
    <source>
        <dbReference type="ARBA" id="ARBA00023136"/>
    </source>
</evidence>
<dbReference type="PANTHER" id="PTHR15207">
    <property type="entry name" value="NONSYNDROMIC HEARING IMPAIRMENT PROTEIN"/>
    <property type="match status" value="1"/>
</dbReference>
<dbReference type="InterPro" id="IPR041263">
    <property type="entry name" value="Gasdermin_PUB"/>
</dbReference>
<keyword evidence="9" id="KW-0472">Membrane</keyword>
<evidence type="ECO:0000256" key="2">
    <source>
        <dbReference type="ARBA" id="ARBA00004651"/>
    </source>
</evidence>
<comment type="caution">
    <text evidence="14">The sequence shown here is derived from an EMBL/GenBank/DDBJ whole genome shotgun (WGS) entry which is preliminary data.</text>
</comment>
<dbReference type="OrthoDB" id="9944616at2759"/>
<feature type="domain" description="Gasdermin PUB" evidence="13">
    <location>
        <begin position="377"/>
        <end position="561"/>
    </location>
</feature>
<evidence type="ECO:0000256" key="7">
    <source>
        <dbReference type="ARBA" id="ARBA00022590"/>
    </source>
</evidence>
<evidence type="ECO:0000256" key="6">
    <source>
        <dbReference type="ARBA" id="ARBA00022490"/>
    </source>
</evidence>
<dbReference type="GO" id="GO:0012501">
    <property type="term" value="P:programmed cell death"/>
    <property type="evidence" value="ECO:0007669"/>
    <property type="project" value="UniProtKB-KW"/>
</dbReference>
<dbReference type="Proteomes" id="UP000288216">
    <property type="component" value="Unassembled WGS sequence"/>
</dbReference>
<keyword evidence="10" id="KW-0564">Palmitate</keyword>
<keyword evidence="6" id="KW-0963">Cytoplasm</keyword>
<reference evidence="14 15" key="1">
    <citation type="journal article" date="2018" name="Nat. Ecol. Evol.">
        <title>Shark genomes provide insights into elasmobranch evolution and the origin of vertebrates.</title>
        <authorList>
            <person name="Hara Y"/>
            <person name="Yamaguchi K"/>
            <person name="Onimaru K"/>
            <person name="Kadota M"/>
            <person name="Koyanagi M"/>
            <person name="Keeley SD"/>
            <person name="Tatsumi K"/>
            <person name="Tanaka K"/>
            <person name="Motone F"/>
            <person name="Kageyama Y"/>
            <person name="Nozu R"/>
            <person name="Adachi N"/>
            <person name="Nishimura O"/>
            <person name="Nakagawa R"/>
            <person name="Tanegashima C"/>
            <person name="Kiyatake I"/>
            <person name="Matsumoto R"/>
            <person name="Murakumo K"/>
            <person name="Nishida K"/>
            <person name="Terakita A"/>
            <person name="Kuratani S"/>
            <person name="Sato K"/>
            <person name="Hyodo S Kuraku.S."/>
        </authorList>
    </citation>
    <scope>NUCLEOTIDE SEQUENCE [LARGE SCALE GENOMIC DNA]</scope>
</reference>
<dbReference type="OMA" id="RKIDRGH"/>
<evidence type="ECO:0000256" key="4">
    <source>
        <dbReference type="ARBA" id="ARBA00022452"/>
    </source>
</evidence>
<evidence type="ECO:0000313" key="15">
    <source>
        <dbReference type="Proteomes" id="UP000288216"/>
    </source>
</evidence>
<evidence type="ECO:0000313" key="14">
    <source>
        <dbReference type="EMBL" id="GCB74788.1"/>
    </source>
</evidence>
<organism evidence="14 15">
    <name type="scientific">Scyliorhinus torazame</name>
    <name type="common">Cloudy catshark</name>
    <name type="synonym">Catulus torazame</name>
    <dbReference type="NCBI Taxonomy" id="75743"/>
    <lineage>
        <taxon>Eukaryota</taxon>
        <taxon>Metazoa</taxon>
        <taxon>Chordata</taxon>
        <taxon>Craniata</taxon>
        <taxon>Vertebrata</taxon>
        <taxon>Chondrichthyes</taxon>
        <taxon>Elasmobranchii</taxon>
        <taxon>Galeomorphii</taxon>
        <taxon>Galeoidea</taxon>
        <taxon>Carcharhiniformes</taxon>
        <taxon>Scyliorhinidae</taxon>
        <taxon>Scyliorhinus</taxon>
    </lineage>
</organism>
<dbReference type="AlphaFoldDB" id="A0A401PNV3"/>
<keyword evidence="11" id="KW-0449">Lipoprotein</keyword>
<comment type="similarity">
    <text evidence="3">Belongs to the gasdermin family.</text>
</comment>
<dbReference type="EMBL" id="BFAA01001094">
    <property type="protein sequence ID" value="GCB74788.1"/>
    <property type="molecule type" value="Genomic_DNA"/>
</dbReference>
<evidence type="ECO:0008006" key="16">
    <source>
        <dbReference type="Google" id="ProtNLM"/>
    </source>
</evidence>
<accession>A0A401PNV3</accession>
<proteinExistence type="inferred from homology"/>